<dbReference type="RefSeq" id="WP_115691946.1">
    <property type="nucleotide sequence ID" value="NZ_CP031417.1"/>
</dbReference>
<sequence>MSQELAEADAPTRSIADIVARDLRPLVRRIDEEGLYPEAVLRSLGDAGGFARHISRPEGDASGLVSAIEAMADVSASCITTGFCMWCQDALGWYLTQSENPTPRTRYLVAVASGEQLGGTGLSNAMKAFSGIEPLALKGRKVAGGYRVTGRLPFVSNVQDGHLFAAVFALEDEPDRRVMAVFHAGSDAVALARNAHFVALEGSATYTVLIRDAFVSDDDILSHDADRFIPRIRKGFVLLQAGMGIGAARGAAASMRGDGPGRKLAAHLPFGPDEIDARADRLAERIRALASDPQLTDRSAFLDVLKARLDLSWLALEAAQSAVLQAGARGYLVGAEAARRLRETQFVALVTPSVKHILAELSRG</sequence>
<dbReference type="InterPro" id="IPR009100">
    <property type="entry name" value="AcylCoA_DH/oxidase_NM_dom_sf"/>
</dbReference>
<dbReference type="InterPro" id="IPR013786">
    <property type="entry name" value="AcylCoA_DH/ox_N"/>
</dbReference>
<proteinExistence type="predicted"/>
<feature type="domain" description="Acyl-CoA dehydrogenase/oxidase N-terminal" evidence="1">
    <location>
        <begin position="12"/>
        <end position="115"/>
    </location>
</feature>
<dbReference type="EMBL" id="CP031417">
    <property type="protein sequence ID" value="AXK81567.1"/>
    <property type="molecule type" value="Genomic_DNA"/>
</dbReference>
<name>A0A345ZXC0_9HYPH</name>
<dbReference type="KEGG" id="ptaw:DW352_14200"/>
<dbReference type="SUPFAM" id="SSF56645">
    <property type="entry name" value="Acyl-CoA dehydrogenase NM domain-like"/>
    <property type="match status" value="1"/>
</dbReference>
<accession>A0A345ZXC0</accession>
<dbReference type="Gene3D" id="1.10.540.10">
    <property type="entry name" value="Acyl-CoA dehydrogenase/oxidase, N-terminal domain"/>
    <property type="match status" value="1"/>
</dbReference>
<evidence type="ECO:0000259" key="1">
    <source>
        <dbReference type="Pfam" id="PF02771"/>
    </source>
</evidence>
<reference evidence="2 3" key="1">
    <citation type="submission" date="2018-07" db="EMBL/GenBank/DDBJ databases">
        <authorList>
            <person name="Quirk P.G."/>
            <person name="Krulwich T.A."/>
        </authorList>
    </citation>
    <scope>NUCLEOTIDE SEQUENCE [LARGE SCALE GENOMIC DNA]</scope>
    <source>
        <strain evidence="2 3">CC-BB4</strain>
    </source>
</reference>
<evidence type="ECO:0000313" key="3">
    <source>
        <dbReference type="Proteomes" id="UP000254889"/>
    </source>
</evidence>
<dbReference type="GO" id="GO:0003995">
    <property type="term" value="F:acyl-CoA dehydrogenase activity"/>
    <property type="evidence" value="ECO:0007669"/>
    <property type="project" value="TreeGrafter"/>
</dbReference>
<organism evidence="2 3">
    <name type="scientific">Pseudolabrys taiwanensis</name>
    <dbReference type="NCBI Taxonomy" id="331696"/>
    <lineage>
        <taxon>Bacteria</taxon>
        <taxon>Pseudomonadati</taxon>
        <taxon>Pseudomonadota</taxon>
        <taxon>Alphaproteobacteria</taxon>
        <taxon>Hyphomicrobiales</taxon>
        <taxon>Xanthobacteraceae</taxon>
        <taxon>Pseudolabrys</taxon>
    </lineage>
</organism>
<dbReference type="PANTHER" id="PTHR43884">
    <property type="entry name" value="ACYL-COA DEHYDROGENASE"/>
    <property type="match status" value="1"/>
</dbReference>
<dbReference type="InterPro" id="IPR037069">
    <property type="entry name" value="AcylCoA_DH/ox_N_sf"/>
</dbReference>
<dbReference type="GO" id="GO:0050660">
    <property type="term" value="F:flavin adenine dinucleotide binding"/>
    <property type="evidence" value="ECO:0007669"/>
    <property type="project" value="InterPro"/>
</dbReference>
<dbReference type="PANTHER" id="PTHR43884:SF12">
    <property type="entry name" value="ISOVALERYL-COA DEHYDROGENASE, MITOCHONDRIAL-RELATED"/>
    <property type="match status" value="1"/>
</dbReference>
<dbReference type="Gene3D" id="2.40.110.10">
    <property type="entry name" value="Butyryl-CoA Dehydrogenase, subunit A, domain 2"/>
    <property type="match status" value="1"/>
</dbReference>
<dbReference type="AlphaFoldDB" id="A0A345ZXC0"/>
<gene>
    <name evidence="2" type="ORF">DW352_14200</name>
</gene>
<dbReference type="InterPro" id="IPR046373">
    <property type="entry name" value="Acyl-CoA_Oxase/DH_mid-dom_sf"/>
</dbReference>
<evidence type="ECO:0000313" key="2">
    <source>
        <dbReference type="EMBL" id="AXK81567.1"/>
    </source>
</evidence>
<dbReference type="OrthoDB" id="2564795at2"/>
<keyword evidence="3" id="KW-1185">Reference proteome</keyword>
<protein>
    <submittedName>
        <fullName evidence="2">Acyl-CoA dehydrogenase</fullName>
    </submittedName>
</protein>
<dbReference type="Pfam" id="PF02771">
    <property type="entry name" value="Acyl-CoA_dh_N"/>
    <property type="match status" value="1"/>
</dbReference>
<dbReference type="Proteomes" id="UP000254889">
    <property type="component" value="Chromosome"/>
</dbReference>